<sequence>MSPAREKARLIWPQVLPLVPPDWTPSSQCHRVMTVRGCQAWGDESTRSRPTRGRAIHGAGGAVAAPAVVWGQQVVLSYEDEASESRHAELWSGVPYWWGNQVKPQDLVHHLERMKSCSCPTDVMENGFHRTKPAVLTQLPLQTPLPASEACFCPSDPRFR</sequence>
<protein>
    <submittedName>
        <fullName evidence="1">Uncharacterized protein</fullName>
    </submittedName>
</protein>
<keyword evidence="2" id="KW-1185">Reference proteome</keyword>
<evidence type="ECO:0000313" key="1">
    <source>
        <dbReference type="EMBL" id="KAJ8784313.1"/>
    </source>
</evidence>
<reference evidence="1 2" key="1">
    <citation type="submission" date="2022-11" db="EMBL/GenBank/DDBJ databases">
        <title>Whole genome sequence of Eschrichtius robustus ER-17-0199.</title>
        <authorList>
            <person name="Bruniche-Olsen A."/>
            <person name="Black A.N."/>
            <person name="Fields C.J."/>
            <person name="Walden K."/>
            <person name="Dewoody J.A."/>
        </authorList>
    </citation>
    <scope>NUCLEOTIDE SEQUENCE [LARGE SCALE GENOMIC DNA]</scope>
    <source>
        <strain evidence="1">ER-17-0199</strain>
        <tissue evidence="1">Blubber</tissue>
    </source>
</reference>
<comment type="caution">
    <text evidence="1">The sequence shown here is derived from an EMBL/GenBank/DDBJ whole genome shotgun (WGS) entry which is preliminary data.</text>
</comment>
<proteinExistence type="predicted"/>
<accession>A0AB34GY33</accession>
<gene>
    <name evidence="1" type="ORF">J1605_008318</name>
</gene>
<name>A0AB34GY33_ESCRO</name>
<dbReference type="AlphaFoldDB" id="A0AB34GY33"/>
<dbReference type="Proteomes" id="UP001159641">
    <property type="component" value="Unassembled WGS sequence"/>
</dbReference>
<dbReference type="EMBL" id="JAIQCJ010002063">
    <property type="protein sequence ID" value="KAJ8784313.1"/>
    <property type="molecule type" value="Genomic_DNA"/>
</dbReference>
<organism evidence="1 2">
    <name type="scientific">Eschrichtius robustus</name>
    <name type="common">California gray whale</name>
    <name type="synonym">Eschrichtius gibbosus</name>
    <dbReference type="NCBI Taxonomy" id="9764"/>
    <lineage>
        <taxon>Eukaryota</taxon>
        <taxon>Metazoa</taxon>
        <taxon>Chordata</taxon>
        <taxon>Craniata</taxon>
        <taxon>Vertebrata</taxon>
        <taxon>Euteleostomi</taxon>
        <taxon>Mammalia</taxon>
        <taxon>Eutheria</taxon>
        <taxon>Laurasiatheria</taxon>
        <taxon>Artiodactyla</taxon>
        <taxon>Whippomorpha</taxon>
        <taxon>Cetacea</taxon>
        <taxon>Mysticeti</taxon>
        <taxon>Eschrichtiidae</taxon>
        <taxon>Eschrichtius</taxon>
    </lineage>
</organism>
<evidence type="ECO:0000313" key="2">
    <source>
        <dbReference type="Proteomes" id="UP001159641"/>
    </source>
</evidence>